<dbReference type="EMBL" id="JAZHXI010000001">
    <property type="protein sequence ID" value="KAL2075946.1"/>
    <property type="molecule type" value="Genomic_DNA"/>
</dbReference>
<comment type="caution">
    <text evidence="4">The sequence shown here is derived from an EMBL/GenBank/DDBJ whole genome shotgun (WGS) entry which is preliminary data.</text>
</comment>
<evidence type="ECO:0000313" key="5">
    <source>
        <dbReference type="Proteomes" id="UP001595075"/>
    </source>
</evidence>
<evidence type="ECO:0000256" key="1">
    <source>
        <dbReference type="ARBA" id="ARBA00008584"/>
    </source>
</evidence>
<gene>
    <name evidence="4" type="ORF">VTL71DRAFT_889</name>
</gene>
<keyword evidence="5" id="KW-1185">Reference proteome</keyword>
<evidence type="ECO:0000259" key="3">
    <source>
        <dbReference type="Pfam" id="PF02982"/>
    </source>
</evidence>
<dbReference type="InterPro" id="IPR032710">
    <property type="entry name" value="NTF2-like_dom_sf"/>
</dbReference>
<feature type="domain" description="Scytalone dehydratase-like" evidence="3">
    <location>
        <begin position="38"/>
        <end position="196"/>
    </location>
</feature>
<protein>
    <recommendedName>
        <fullName evidence="3">Scytalone dehydratase-like domain-containing protein</fullName>
    </recommendedName>
</protein>
<organism evidence="4 5">
    <name type="scientific">Oculimacula yallundae</name>
    <dbReference type="NCBI Taxonomy" id="86028"/>
    <lineage>
        <taxon>Eukaryota</taxon>
        <taxon>Fungi</taxon>
        <taxon>Dikarya</taxon>
        <taxon>Ascomycota</taxon>
        <taxon>Pezizomycotina</taxon>
        <taxon>Leotiomycetes</taxon>
        <taxon>Helotiales</taxon>
        <taxon>Ploettnerulaceae</taxon>
        <taxon>Oculimacula</taxon>
    </lineage>
</organism>
<reference evidence="4 5" key="1">
    <citation type="journal article" date="2024" name="Commun. Biol.">
        <title>Comparative genomic analysis of thermophilic fungi reveals convergent evolutionary adaptations and gene losses.</title>
        <authorList>
            <person name="Steindorff A.S."/>
            <person name="Aguilar-Pontes M.V."/>
            <person name="Robinson A.J."/>
            <person name="Andreopoulos B."/>
            <person name="LaButti K."/>
            <person name="Kuo A."/>
            <person name="Mondo S."/>
            <person name="Riley R."/>
            <person name="Otillar R."/>
            <person name="Haridas S."/>
            <person name="Lipzen A."/>
            <person name="Grimwood J."/>
            <person name="Schmutz J."/>
            <person name="Clum A."/>
            <person name="Reid I.D."/>
            <person name="Moisan M.C."/>
            <person name="Butler G."/>
            <person name="Nguyen T.T.M."/>
            <person name="Dewar K."/>
            <person name="Conant G."/>
            <person name="Drula E."/>
            <person name="Henrissat B."/>
            <person name="Hansel C."/>
            <person name="Singer S."/>
            <person name="Hutchinson M.I."/>
            <person name="de Vries R.P."/>
            <person name="Natvig D.O."/>
            <person name="Powell A.J."/>
            <person name="Tsang A."/>
            <person name="Grigoriev I.V."/>
        </authorList>
    </citation>
    <scope>NUCLEOTIDE SEQUENCE [LARGE SCALE GENOMIC DNA]</scope>
    <source>
        <strain evidence="4 5">CBS 494.80</strain>
    </source>
</reference>
<evidence type="ECO:0000313" key="4">
    <source>
        <dbReference type="EMBL" id="KAL2075946.1"/>
    </source>
</evidence>
<dbReference type="InterPro" id="IPR049884">
    <property type="entry name" value="Scytalone_dh"/>
</dbReference>
<name>A0ABR4D3L5_9HELO</name>
<sequence length="250" mass="28561">MPSCCLGKRKYSSITASEEDKKQLTKNVANMGAQKSDLTFEEVMGCMSACFEWADSYDSKDWERLSKCIAPTLRVDYRSFLDKMWEAMPASDFVIMASNPAVLGNPLLKTQHFIGGTRWEKVSDDEIIGWHQLRVPHQKYKDASMTEVAVKGHAHSTNQHWYRKVEGTWKFAGLSPDIRWSEYDFDKVFEEGRETFGEEEELAKVEEKPVEEKPVETLIEEKPVEEKPVETLVEEPVAPVLAPLLPQTVV</sequence>
<evidence type="ECO:0000256" key="2">
    <source>
        <dbReference type="ARBA" id="ARBA00023239"/>
    </source>
</evidence>
<accession>A0ABR4D3L5</accession>
<comment type="similarity">
    <text evidence="1">Belongs to the scytalone dehydratase family.</text>
</comment>
<dbReference type="Proteomes" id="UP001595075">
    <property type="component" value="Unassembled WGS sequence"/>
</dbReference>
<dbReference type="Gene3D" id="3.10.450.50">
    <property type="match status" value="1"/>
</dbReference>
<dbReference type="Pfam" id="PF02982">
    <property type="entry name" value="Scytalone_dh"/>
    <property type="match status" value="1"/>
</dbReference>
<keyword evidence="2" id="KW-0456">Lyase</keyword>
<proteinExistence type="inferred from homology"/>
<dbReference type="SUPFAM" id="SSF54427">
    <property type="entry name" value="NTF2-like"/>
    <property type="match status" value="1"/>
</dbReference>